<dbReference type="Gene3D" id="3.40.309.10">
    <property type="entry name" value="Aldehyde Dehydrogenase, Chain A, domain 2"/>
    <property type="match status" value="1"/>
</dbReference>
<evidence type="ECO:0000313" key="10">
    <source>
        <dbReference type="Proteomes" id="UP000028607"/>
    </source>
</evidence>
<reference evidence="9 10" key="2">
    <citation type="journal article" date="2015" name="Antonie Van Leeuwenhoek">
        <title>Thioclava indica sp. nov., isolated from surface seawater of the Indian Ocean.</title>
        <authorList>
            <person name="Liu Y."/>
            <person name="Lai Q."/>
            <person name="Du J."/>
            <person name="Xu H."/>
            <person name="Jiang L."/>
            <person name="Shao Z."/>
        </authorList>
    </citation>
    <scope>NUCLEOTIDE SEQUENCE [LARGE SCALE GENOMIC DNA]</scope>
    <source>
        <strain evidence="9 10">13D2W-2</strain>
    </source>
</reference>
<evidence type="ECO:0000256" key="6">
    <source>
        <dbReference type="PROSITE-ProRule" id="PRU10007"/>
    </source>
</evidence>
<dbReference type="PATRIC" id="fig|1317124.6.peg.453"/>
<dbReference type="PANTHER" id="PTHR43570">
    <property type="entry name" value="ALDEHYDE DEHYDROGENASE"/>
    <property type="match status" value="1"/>
</dbReference>
<accession>A0A085U1U7</accession>
<dbReference type="Pfam" id="PF00171">
    <property type="entry name" value="Aldedh"/>
    <property type="match status" value="1"/>
</dbReference>
<gene>
    <name evidence="9" type="ORF">DW2_02260</name>
</gene>
<keyword evidence="3" id="KW-0520">NAD</keyword>
<evidence type="ECO:0000256" key="7">
    <source>
        <dbReference type="RuleBase" id="RU003345"/>
    </source>
</evidence>
<evidence type="ECO:0000313" key="9">
    <source>
        <dbReference type="EMBL" id="KFE36944.1"/>
    </source>
</evidence>
<dbReference type="InterPro" id="IPR029510">
    <property type="entry name" value="Ald_DH_CS_GLU"/>
</dbReference>
<comment type="caution">
    <text evidence="9">The sequence shown here is derived from an EMBL/GenBank/DDBJ whole genome shotgun (WGS) entry which is preliminary data.</text>
</comment>
<dbReference type="InterPro" id="IPR016161">
    <property type="entry name" value="Ald_DH/histidinol_DH"/>
</dbReference>
<dbReference type="EMBL" id="AQRC01000001">
    <property type="protein sequence ID" value="KFE36944.1"/>
    <property type="molecule type" value="Genomic_DNA"/>
</dbReference>
<organism evidence="9 10">
    <name type="scientific">Thioclava atlantica</name>
    <dbReference type="NCBI Taxonomy" id="1317124"/>
    <lineage>
        <taxon>Bacteria</taxon>
        <taxon>Pseudomonadati</taxon>
        <taxon>Pseudomonadota</taxon>
        <taxon>Alphaproteobacteria</taxon>
        <taxon>Rhodobacterales</taxon>
        <taxon>Paracoccaceae</taxon>
        <taxon>Thioclava</taxon>
    </lineage>
</organism>
<dbReference type="SUPFAM" id="SSF53720">
    <property type="entry name" value="ALDH-like"/>
    <property type="match status" value="1"/>
</dbReference>
<sequence length="471" mass="50864">MDQSTIATPEHVFARLAAGNARRRLRFGLPARREALRALSEAIRNNEDEILAALSADFAKPEAEIRLTEILPVQAEIAHALRNLKRWMRPRRARPTRATLGMRARIISEPKGTALIIAPWNYPVALSLGPLASALAAGCAVVLKPSELTPASTEVITRIVAEALPEDLAVVCQGGVEMSQALLDLPFDHVFFTGSPRVGRIVMEKAARHLASVTLELGGKSPVIVGPGADLKKAARMIAWAKFSNAGQTCIAPDHVFVSKSVEAPFLAELKAAIAKMYGRTEEAQEASRDLARIVSPDHFARLMALVAEAEAGGARTLTGGKGQAEKRYIAPTVLMGTDPSMGVEREEIFGPVLPVIPFGDAEDVLARIEAGPRPLALYIFERDRSLVERLRRASSSGAVGVNVALVHYFHQNLPFGGIGNSGVGAAHGYWGFAAFSHDKPVLENRFTPLGLFMPPYRGARLVKLAQRLLR</sequence>
<dbReference type="AlphaFoldDB" id="A0A085U1U7"/>
<dbReference type="FunFam" id="3.40.605.10:FF:000004">
    <property type="entry name" value="Aldehyde dehydrogenase"/>
    <property type="match status" value="1"/>
</dbReference>
<dbReference type="eggNOG" id="COG1012">
    <property type="taxonomic scope" value="Bacteria"/>
</dbReference>
<dbReference type="PROSITE" id="PS00070">
    <property type="entry name" value="ALDEHYDE_DEHYDR_CYS"/>
    <property type="match status" value="1"/>
</dbReference>
<evidence type="ECO:0000256" key="2">
    <source>
        <dbReference type="ARBA" id="ARBA00023002"/>
    </source>
</evidence>
<dbReference type="GO" id="GO:0005737">
    <property type="term" value="C:cytoplasm"/>
    <property type="evidence" value="ECO:0007669"/>
    <property type="project" value="TreeGrafter"/>
</dbReference>
<evidence type="ECO:0000256" key="1">
    <source>
        <dbReference type="ARBA" id="ARBA00009986"/>
    </source>
</evidence>
<dbReference type="InterPro" id="IPR016160">
    <property type="entry name" value="Ald_DH_CS_CYS"/>
</dbReference>
<feature type="active site" evidence="5 6">
    <location>
        <position position="216"/>
    </location>
</feature>
<dbReference type="Proteomes" id="UP000028607">
    <property type="component" value="Unassembled WGS sequence"/>
</dbReference>
<dbReference type="GO" id="GO:0006081">
    <property type="term" value="P:aldehyde metabolic process"/>
    <property type="evidence" value="ECO:0007669"/>
    <property type="project" value="InterPro"/>
</dbReference>
<keyword evidence="10" id="KW-1185">Reference proteome</keyword>
<dbReference type="InterPro" id="IPR016163">
    <property type="entry name" value="Ald_DH_C"/>
</dbReference>
<keyword evidence="2 4" id="KW-0560">Oxidoreductase</keyword>
<evidence type="ECO:0000256" key="4">
    <source>
        <dbReference type="PIRNR" id="PIRNR036492"/>
    </source>
</evidence>
<feature type="domain" description="Aldehyde dehydrogenase" evidence="8">
    <location>
        <begin position="29"/>
        <end position="440"/>
    </location>
</feature>
<feature type="active site" evidence="5">
    <location>
        <position position="250"/>
    </location>
</feature>
<dbReference type="InterPro" id="IPR016162">
    <property type="entry name" value="Ald_DH_N"/>
</dbReference>
<evidence type="ECO:0000256" key="5">
    <source>
        <dbReference type="PIRSR" id="PIRSR036492-1"/>
    </source>
</evidence>
<dbReference type="InterPro" id="IPR015590">
    <property type="entry name" value="Aldehyde_DH_dom"/>
</dbReference>
<dbReference type="PROSITE" id="PS00687">
    <property type="entry name" value="ALDEHYDE_DEHYDR_GLU"/>
    <property type="match status" value="1"/>
</dbReference>
<dbReference type="InterPro" id="IPR012394">
    <property type="entry name" value="Aldehyde_DH_NAD(P)"/>
</dbReference>
<dbReference type="PANTHER" id="PTHR43570:SF20">
    <property type="entry name" value="ALDEHYDE DEHYDROGENASE ALDX-RELATED"/>
    <property type="match status" value="1"/>
</dbReference>
<evidence type="ECO:0000259" key="8">
    <source>
        <dbReference type="Pfam" id="PF00171"/>
    </source>
</evidence>
<protein>
    <recommendedName>
        <fullName evidence="4">Aldehyde dehydrogenase</fullName>
    </recommendedName>
</protein>
<dbReference type="RefSeq" id="WP_051855160.1">
    <property type="nucleotide sequence ID" value="NZ_AQRC01000001.1"/>
</dbReference>
<dbReference type="STRING" id="1317124.DW2_02260"/>
<proteinExistence type="inferred from homology"/>
<dbReference type="Gene3D" id="3.40.605.10">
    <property type="entry name" value="Aldehyde Dehydrogenase, Chain A, domain 1"/>
    <property type="match status" value="1"/>
</dbReference>
<reference evidence="10" key="1">
    <citation type="submission" date="2013-04" db="EMBL/GenBank/DDBJ databases">
        <title>Thioclava sp. 13D2W-2 Genome Sequencing.</title>
        <authorList>
            <person name="Lai Q."/>
            <person name="Li G."/>
            <person name="Shao Z."/>
        </authorList>
    </citation>
    <scope>NUCLEOTIDE SEQUENCE [LARGE SCALE GENOMIC DNA]</scope>
    <source>
        <strain evidence="10">13D2W-2</strain>
    </source>
</reference>
<dbReference type="GO" id="GO:0004029">
    <property type="term" value="F:aldehyde dehydrogenase (NAD+) activity"/>
    <property type="evidence" value="ECO:0007669"/>
    <property type="project" value="TreeGrafter"/>
</dbReference>
<dbReference type="PIRSF" id="PIRSF036492">
    <property type="entry name" value="ALDH"/>
    <property type="match status" value="1"/>
</dbReference>
<evidence type="ECO:0000256" key="3">
    <source>
        <dbReference type="ARBA" id="ARBA00023027"/>
    </source>
</evidence>
<name>A0A085U1U7_9RHOB</name>
<dbReference type="OrthoDB" id="9812625at2"/>
<comment type="similarity">
    <text evidence="1 4 7">Belongs to the aldehyde dehydrogenase family.</text>
</comment>